<accession>A0A5C3NUB9</accession>
<name>A0A5C3NUB9_9APHY</name>
<organism evidence="2 3">
    <name type="scientific">Polyporus arcularius HHB13444</name>
    <dbReference type="NCBI Taxonomy" id="1314778"/>
    <lineage>
        <taxon>Eukaryota</taxon>
        <taxon>Fungi</taxon>
        <taxon>Dikarya</taxon>
        <taxon>Basidiomycota</taxon>
        <taxon>Agaricomycotina</taxon>
        <taxon>Agaricomycetes</taxon>
        <taxon>Polyporales</taxon>
        <taxon>Polyporaceae</taxon>
        <taxon>Polyporus</taxon>
    </lineage>
</organism>
<protein>
    <submittedName>
        <fullName evidence="2">Uncharacterized protein</fullName>
    </submittedName>
</protein>
<evidence type="ECO:0000313" key="2">
    <source>
        <dbReference type="EMBL" id="TFK79580.1"/>
    </source>
</evidence>
<dbReference type="EMBL" id="ML211990">
    <property type="protein sequence ID" value="TFK79580.1"/>
    <property type="molecule type" value="Genomic_DNA"/>
</dbReference>
<sequence length="187" mass="20492">MGGPKKKLKAAATQVAKALKHKASDLSDKLHIPCCNKKSKGTADDTASATETDAGMTQDPIEVRSSLKIEIEEDEPIAVGKASKTPEDILDYEDSGFWTHTKKMFNQHSPAMDTENHSLALYLHLLCRQLTPSQVANGHSFEYMETAALTIAKQWHWPKAKVKLLQEDLKKYHKGGGGGVAVPPTSR</sequence>
<dbReference type="AlphaFoldDB" id="A0A5C3NUB9"/>
<dbReference type="STRING" id="1314778.A0A5C3NUB9"/>
<evidence type="ECO:0000256" key="1">
    <source>
        <dbReference type="SAM" id="MobiDB-lite"/>
    </source>
</evidence>
<reference evidence="2 3" key="1">
    <citation type="journal article" date="2019" name="Nat. Ecol. Evol.">
        <title>Megaphylogeny resolves global patterns of mushroom evolution.</title>
        <authorList>
            <person name="Varga T."/>
            <person name="Krizsan K."/>
            <person name="Foldi C."/>
            <person name="Dima B."/>
            <person name="Sanchez-Garcia M."/>
            <person name="Sanchez-Ramirez S."/>
            <person name="Szollosi G.J."/>
            <person name="Szarkandi J.G."/>
            <person name="Papp V."/>
            <person name="Albert L."/>
            <person name="Andreopoulos W."/>
            <person name="Angelini C."/>
            <person name="Antonin V."/>
            <person name="Barry K.W."/>
            <person name="Bougher N.L."/>
            <person name="Buchanan P."/>
            <person name="Buyck B."/>
            <person name="Bense V."/>
            <person name="Catcheside P."/>
            <person name="Chovatia M."/>
            <person name="Cooper J."/>
            <person name="Damon W."/>
            <person name="Desjardin D."/>
            <person name="Finy P."/>
            <person name="Geml J."/>
            <person name="Haridas S."/>
            <person name="Hughes K."/>
            <person name="Justo A."/>
            <person name="Karasinski D."/>
            <person name="Kautmanova I."/>
            <person name="Kiss B."/>
            <person name="Kocsube S."/>
            <person name="Kotiranta H."/>
            <person name="LaButti K.M."/>
            <person name="Lechner B.E."/>
            <person name="Liimatainen K."/>
            <person name="Lipzen A."/>
            <person name="Lukacs Z."/>
            <person name="Mihaltcheva S."/>
            <person name="Morgado L.N."/>
            <person name="Niskanen T."/>
            <person name="Noordeloos M.E."/>
            <person name="Ohm R.A."/>
            <person name="Ortiz-Santana B."/>
            <person name="Ovrebo C."/>
            <person name="Racz N."/>
            <person name="Riley R."/>
            <person name="Savchenko A."/>
            <person name="Shiryaev A."/>
            <person name="Soop K."/>
            <person name="Spirin V."/>
            <person name="Szebenyi C."/>
            <person name="Tomsovsky M."/>
            <person name="Tulloss R.E."/>
            <person name="Uehling J."/>
            <person name="Grigoriev I.V."/>
            <person name="Vagvolgyi C."/>
            <person name="Papp T."/>
            <person name="Martin F.M."/>
            <person name="Miettinen O."/>
            <person name="Hibbett D.S."/>
            <person name="Nagy L.G."/>
        </authorList>
    </citation>
    <scope>NUCLEOTIDE SEQUENCE [LARGE SCALE GENOMIC DNA]</scope>
    <source>
        <strain evidence="2 3">HHB13444</strain>
    </source>
</reference>
<feature type="region of interest" description="Disordered" evidence="1">
    <location>
        <begin position="35"/>
        <end position="61"/>
    </location>
</feature>
<dbReference type="Proteomes" id="UP000308197">
    <property type="component" value="Unassembled WGS sequence"/>
</dbReference>
<gene>
    <name evidence="2" type="ORF">K466DRAFT_606037</name>
</gene>
<keyword evidence="3" id="KW-1185">Reference proteome</keyword>
<feature type="compositionally biased region" description="Low complexity" evidence="1">
    <location>
        <begin position="44"/>
        <end position="54"/>
    </location>
</feature>
<evidence type="ECO:0000313" key="3">
    <source>
        <dbReference type="Proteomes" id="UP000308197"/>
    </source>
</evidence>
<proteinExistence type="predicted"/>
<dbReference type="InParanoid" id="A0A5C3NUB9"/>